<dbReference type="InterPro" id="IPR015422">
    <property type="entry name" value="PyrdxlP-dep_Trfase_small"/>
</dbReference>
<dbReference type="Proteomes" id="UP000605846">
    <property type="component" value="Unassembled WGS sequence"/>
</dbReference>
<dbReference type="SUPFAM" id="SSF50685">
    <property type="entry name" value="Barwin-like endoglucanases"/>
    <property type="match status" value="1"/>
</dbReference>
<dbReference type="EMBL" id="JABAYA010000084">
    <property type="protein sequence ID" value="KAF7726098.1"/>
    <property type="molecule type" value="Genomic_DNA"/>
</dbReference>
<dbReference type="SUPFAM" id="SSF53383">
    <property type="entry name" value="PLP-dependent transferases"/>
    <property type="match status" value="1"/>
</dbReference>
<sequence>MLIIETRSHPGSATRFICFLMATPTATVWDTKTQTFHGGQEHRFLKNFVEDFSVTTNYLGTPKKALDAAREAISEVHHYPAADQEPAKTSLAQFLWPQDYEKHHARLLLGNGASELIDLVVRKALQKSGQSPTWKGGPWRVQYREYQRSAETNGFTIIEPSDKRKTDMVCIVNPCNPTGEYFGIDEMKRWIADNIADNGTVIVDESMQPWHSPQFRSDSLVSEHAFAADMWQKHQVSIYVMHSWTKIWSCTGLRVGSVICPTASHCEQLRKIQVPWSVNHPALRFVEAVVQDHDYLEETWRETPRLRAYLVQQLETLPACKDGHWEFHGEAFLSWAWIDMRSESVATKAVNLARDAGVPVRSGAPGYNCTQFVRVAVRKQADVDPVKQDESTTYSGKASYYEVGSGSCGETDNDSELVVAISKPQMHNVVILPSASCVAILGPNPNNNPRCDKKVYIEGERGTTVARIVDTCPTCPKGDLDVSPKEKNGFQEDVDRVYAASVEKLEFTQSMEKYMAIYAILAKLERSDHTTWIRLKQQLYQREFISHLRDMKANEEQHPRSSRYSRYIQRLLSRDTGHMDPESDSFNEGRRPFAQTAIVVTRQEDDHWINMIMNRGTVVRMSLAEHQRIAQSQPQFRRKSPLTIEDRI</sequence>
<dbReference type="CDD" id="cd22191">
    <property type="entry name" value="DPBB_RlpA_EXP_N-like"/>
    <property type="match status" value="1"/>
</dbReference>
<keyword evidence="3" id="KW-1185">Reference proteome</keyword>
<dbReference type="Gene3D" id="3.90.1150.10">
    <property type="entry name" value="Aspartate Aminotransferase, domain 1"/>
    <property type="match status" value="1"/>
</dbReference>
<dbReference type="InterPro" id="IPR015424">
    <property type="entry name" value="PyrdxlP-dep_Trfase"/>
</dbReference>
<dbReference type="Gene3D" id="3.40.640.10">
    <property type="entry name" value="Type I PLP-dependent aspartate aminotransferase-like (Major domain)"/>
    <property type="match status" value="1"/>
</dbReference>
<dbReference type="InterPro" id="IPR004839">
    <property type="entry name" value="Aminotransferase_I/II_large"/>
</dbReference>
<dbReference type="PANTHER" id="PTHR43799">
    <property type="entry name" value="AMINOTRANSFERASE, PUTATIVE-RELATED"/>
    <property type="match status" value="1"/>
</dbReference>
<feature type="domain" description="Aminotransferase class I/classII large" evidence="1">
    <location>
        <begin position="55"/>
        <end position="384"/>
    </location>
</feature>
<evidence type="ECO:0000313" key="3">
    <source>
        <dbReference type="Proteomes" id="UP000605846"/>
    </source>
</evidence>
<gene>
    <name evidence="2" type="ORF">EC973_009073</name>
</gene>
<dbReference type="GO" id="GO:0030170">
    <property type="term" value="F:pyridoxal phosphate binding"/>
    <property type="evidence" value="ECO:0007669"/>
    <property type="project" value="InterPro"/>
</dbReference>
<organism evidence="2 3">
    <name type="scientific">Apophysomyces ossiformis</name>
    <dbReference type="NCBI Taxonomy" id="679940"/>
    <lineage>
        <taxon>Eukaryota</taxon>
        <taxon>Fungi</taxon>
        <taxon>Fungi incertae sedis</taxon>
        <taxon>Mucoromycota</taxon>
        <taxon>Mucoromycotina</taxon>
        <taxon>Mucoromycetes</taxon>
        <taxon>Mucorales</taxon>
        <taxon>Mucorineae</taxon>
        <taxon>Mucoraceae</taxon>
        <taxon>Apophysomyces</taxon>
    </lineage>
</organism>
<reference evidence="2" key="1">
    <citation type="submission" date="2020-01" db="EMBL/GenBank/DDBJ databases">
        <title>Genome Sequencing of Three Apophysomyces-Like Fungal Strains Confirms a Novel Fungal Genus in the Mucoromycota with divergent Burkholderia-like Endosymbiotic Bacteria.</title>
        <authorList>
            <person name="Stajich J.E."/>
            <person name="Macias A.M."/>
            <person name="Carter-House D."/>
            <person name="Lovett B."/>
            <person name="Kasson L.R."/>
            <person name="Berry K."/>
            <person name="Grigoriev I."/>
            <person name="Chang Y."/>
            <person name="Spatafora J."/>
            <person name="Kasson M.T."/>
        </authorList>
    </citation>
    <scope>NUCLEOTIDE SEQUENCE</scope>
    <source>
        <strain evidence="2">NRRL A-21654</strain>
    </source>
</reference>
<dbReference type="PANTHER" id="PTHR43799:SF1">
    <property type="entry name" value="ASPARTATE AMINOTRANSFERASE"/>
    <property type="match status" value="1"/>
</dbReference>
<protein>
    <recommendedName>
        <fullName evidence="1">Aminotransferase class I/classII large domain-containing protein</fullName>
    </recommendedName>
</protein>
<accession>A0A8H7BW48</accession>
<dbReference type="InterPro" id="IPR036908">
    <property type="entry name" value="RlpA-like_sf"/>
</dbReference>
<evidence type="ECO:0000313" key="2">
    <source>
        <dbReference type="EMBL" id="KAF7726098.1"/>
    </source>
</evidence>
<dbReference type="InterPro" id="IPR015421">
    <property type="entry name" value="PyrdxlP-dep_Trfase_major"/>
</dbReference>
<name>A0A8H7BW48_9FUNG</name>
<dbReference type="Gene3D" id="2.40.40.10">
    <property type="entry name" value="RlpA-like domain"/>
    <property type="match status" value="1"/>
</dbReference>
<dbReference type="CDD" id="cd00609">
    <property type="entry name" value="AAT_like"/>
    <property type="match status" value="1"/>
</dbReference>
<dbReference type="OrthoDB" id="2108at2759"/>
<dbReference type="AlphaFoldDB" id="A0A8H7BW48"/>
<comment type="caution">
    <text evidence="2">The sequence shown here is derived from an EMBL/GenBank/DDBJ whole genome shotgun (WGS) entry which is preliminary data.</text>
</comment>
<evidence type="ECO:0000259" key="1">
    <source>
        <dbReference type="Pfam" id="PF00155"/>
    </source>
</evidence>
<proteinExistence type="predicted"/>
<dbReference type="Pfam" id="PF00155">
    <property type="entry name" value="Aminotran_1_2"/>
    <property type="match status" value="1"/>
</dbReference>